<dbReference type="OrthoDB" id="8964853at2759"/>
<feature type="domain" description="BHLH" evidence="4">
    <location>
        <begin position="180"/>
        <end position="231"/>
    </location>
</feature>
<reference evidence="5" key="1">
    <citation type="journal article" date="2020" name="Microb. Genom.">
        <title>Genetic diversity of clinical and environmental Mucorales isolates obtained from an investigation of mucormycosis cases among solid organ transplant recipients.</title>
        <authorList>
            <person name="Nguyen M.H."/>
            <person name="Kaul D."/>
            <person name="Muto C."/>
            <person name="Cheng S.J."/>
            <person name="Richter R.A."/>
            <person name="Bruno V.M."/>
            <person name="Liu G."/>
            <person name="Beyhan S."/>
            <person name="Sundermann A.J."/>
            <person name="Mounaud S."/>
            <person name="Pasculle A.W."/>
            <person name="Nierman W.C."/>
            <person name="Driscoll E."/>
            <person name="Cumbie R."/>
            <person name="Clancy C.J."/>
            <person name="Dupont C.L."/>
        </authorList>
    </citation>
    <scope>NUCLEOTIDE SEQUENCE</scope>
    <source>
        <strain evidence="5">GL11</strain>
    </source>
</reference>
<dbReference type="GO" id="GO:0003677">
    <property type="term" value="F:DNA binding"/>
    <property type="evidence" value="ECO:0007669"/>
    <property type="project" value="UniProtKB-KW"/>
</dbReference>
<keyword evidence="1" id="KW-0238">DNA-binding</keyword>
<dbReference type="PANTHER" id="PTHR10328:SF15">
    <property type="entry name" value="BHLH TRANSCRIPTION FACTOR"/>
    <property type="match status" value="1"/>
</dbReference>
<evidence type="ECO:0000256" key="3">
    <source>
        <dbReference type="SAM" id="MobiDB-lite"/>
    </source>
</evidence>
<dbReference type="PROSITE" id="PS50888">
    <property type="entry name" value="BHLH"/>
    <property type="match status" value="1"/>
</dbReference>
<name>A0A9P6XIY8_RHIOR</name>
<evidence type="ECO:0000259" key="4">
    <source>
        <dbReference type="PROSITE" id="PS50888"/>
    </source>
</evidence>
<keyword evidence="6" id="KW-1185">Reference proteome</keyword>
<evidence type="ECO:0000313" key="5">
    <source>
        <dbReference type="EMBL" id="KAG1314630.1"/>
    </source>
</evidence>
<evidence type="ECO:0000256" key="1">
    <source>
        <dbReference type="ARBA" id="ARBA00023125"/>
    </source>
</evidence>
<dbReference type="GO" id="GO:0046983">
    <property type="term" value="F:protein dimerization activity"/>
    <property type="evidence" value="ECO:0007669"/>
    <property type="project" value="InterPro"/>
</dbReference>
<accession>A0A9P6XIY8</accession>
<dbReference type="Proteomes" id="UP000716291">
    <property type="component" value="Unassembled WGS sequence"/>
</dbReference>
<proteinExistence type="predicted"/>
<dbReference type="GO" id="GO:0003700">
    <property type="term" value="F:DNA-binding transcription factor activity"/>
    <property type="evidence" value="ECO:0007669"/>
    <property type="project" value="TreeGrafter"/>
</dbReference>
<dbReference type="GO" id="GO:0090575">
    <property type="term" value="C:RNA polymerase II transcription regulator complex"/>
    <property type="evidence" value="ECO:0007669"/>
    <property type="project" value="TreeGrafter"/>
</dbReference>
<dbReference type="Gene3D" id="4.10.280.10">
    <property type="entry name" value="Helix-loop-helix DNA-binding domain"/>
    <property type="match status" value="1"/>
</dbReference>
<dbReference type="SUPFAM" id="SSF47459">
    <property type="entry name" value="HLH, helix-loop-helix DNA-binding domain"/>
    <property type="match status" value="1"/>
</dbReference>
<sequence>MSSSQRIQNSTIQQATPENIAVEKYFVTRQLPSLETIVNPTNNTGDEQIRSRLSNMSFKDNNPLLKRVIDPTEQNFQRRHSIANTVEPDHTNKGPFCSPYSAPSTPPYCYPNQSHYFHQEDTMRRNSLIRRDSTTGNRITELILDEENGGSRRASTSSISSSSSSLNDISVRGRYARSPELRTSHKLAERKRRQEMKDLFDELKKTLPLDRSLKTSKWEILSKSIDYIGTLHHRIYVNENELAQLKQELGQLKQKYHIT</sequence>
<gene>
    <name evidence="5" type="ORF">G6F64_001315</name>
</gene>
<evidence type="ECO:0000256" key="2">
    <source>
        <dbReference type="ARBA" id="ARBA00023242"/>
    </source>
</evidence>
<comment type="caution">
    <text evidence="5">The sequence shown here is derived from an EMBL/GenBank/DDBJ whole genome shotgun (WGS) entry which is preliminary data.</text>
</comment>
<feature type="region of interest" description="Disordered" evidence="3">
    <location>
        <begin position="144"/>
        <end position="166"/>
    </location>
</feature>
<feature type="compositionally biased region" description="Low complexity" evidence="3">
    <location>
        <begin position="151"/>
        <end position="165"/>
    </location>
</feature>
<dbReference type="PANTHER" id="PTHR10328">
    <property type="entry name" value="PROTEIN MAX MYC-ASSOCIATED FACTOR X"/>
    <property type="match status" value="1"/>
</dbReference>
<dbReference type="Pfam" id="PF00010">
    <property type="entry name" value="HLH"/>
    <property type="match status" value="1"/>
</dbReference>
<dbReference type="EMBL" id="JAANQT010000098">
    <property type="protein sequence ID" value="KAG1314630.1"/>
    <property type="molecule type" value="Genomic_DNA"/>
</dbReference>
<dbReference type="SMART" id="SM00353">
    <property type="entry name" value="HLH"/>
    <property type="match status" value="1"/>
</dbReference>
<keyword evidence="2" id="KW-0539">Nucleus</keyword>
<dbReference type="AlphaFoldDB" id="A0A9P6XIY8"/>
<evidence type="ECO:0000313" key="6">
    <source>
        <dbReference type="Proteomes" id="UP000716291"/>
    </source>
</evidence>
<dbReference type="GO" id="GO:0045944">
    <property type="term" value="P:positive regulation of transcription by RNA polymerase II"/>
    <property type="evidence" value="ECO:0007669"/>
    <property type="project" value="TreeGrafter"/>
</dbReference>
<dbReference type="InterPro" id="IPR036638">
    <property type="entry name" value="HLH_DNA-bd_sf"/>
</dbReference>
<dbReference type="InterPro" id="IPR011598">
    <property type="entry name" value="bHLH_dom"/>
</dbReference>
<organism evidence="5 6">
    <name type="scientific">Rhizopus oryzae</name>
    <name type="common">Mucormycosis agent</name>
    <name type="synonym">Rhizopus arrhizus var. delemar</name>
    <dbReference type="NCBI Taxonomy" id="64495"/>
    <lineage>
        <taxon>Eukaryota</taxon>
        <taxon>Fungi</taxon>
        <taxon>Fungi incertae sedis</taxon>
        <taxon>Mucoromycota</taxon>
        <taxon>Mucoromycotina</taxon>
        <taxon>Mucoromycetes</taxon>
        <taxon>Mucorales</taxon>
        <taxon>Mucorineae</taxon>
        <taxon>Rhizopodaceae</taxon>
        <taxon>Rhizopus</taxon>
    </lineage>
</organism>
<protein>
    <recommendedName>
        <fullName evidence="4">BHLH domain-containing protein</fullName>
    </recommendedName>
</protein>